<dbReference type="Pfam" id="PF07714">
    <property type="entry name" value="PK_Tyr_Ser-Thr"/>
    <property type="match status" value="1"/>
</dbReference>
<dbReference type="InterPro" id="IPR001245">
    <property type="entry name" value="Ser-Thr/Tyr_kinase_cat_dom"/>
</dbReference>
<evidence type="ECO:0000259" key="1">
    <source>
        <dbReference type="PROSITE" id="PS50011"/>
    </source>
</evidence>
<dbReference type="GO" id="GO:0004674">
    <property type="term" value="F:protein serine/threonine kinase activity"/>
    <property type="evidence" value="ECO:0007669"/>
    <property type="project" value="TreeGrafter"/>
</dbReference>
<gene>
    <name evidence="2" type="ORF">BOTBODRAFT_404107</name>
</gene>
<dbReference type="InParanoid" id="A0A067MLZ1"/>
<dbReference type="AlphaFoldDB" id="A0A067MLZ1"/>
<accession>A0A067MLZ1</accession>
<feature type="domain" description="Protein kinase" evidence="1">
    <location>
        <begin position="1"/>
        <end position="143"/>
    </location>
</feature>
<protein>
    <recommendedName>
        <fullName evidence="1">Protein kinase domain-containing protein</fullName>
    </recommendedName>
</protein>
<evidence type="ECO:0000313" key="3">
    <source>
        <dbReference type="Proteomes" id="UP000027195"/>
    </source>
</evidence>
<dbReference type="Proteomes" id="UP000027195">
    <property type="component" value="Unassembled WGS sequence"/>
</dbReference>
<dbReference type="STRING" id="930990.A0A067MLZ1"/>
<organism evidence="2 3">
    <name type="scientific">Botryobasidium botryosum (strain FD-172 SS1)</name>
    <dbReference type="NCBI Taxonomy" id="930990"/>
    <lineage>
        <taxon>Eukaryota</taxon>
        <taxon>Fungi</taxon>
        <taxon>Dikarya</taxon>
        <taxon>Basidiomycota</taxon>
        <taxon>Agaricomycotina</taxon>
        <taxon>Agaricomycetes</taxon>
        <taxon>Cantharellales</taxon>
        <taxon>Botryobasidiaceae</taxon>
        <taxon>Botryobasidium</taxon>
    </lineage>
</organism>
<keyword evidence="3" id="KW-1185">Reference proteome</keyword>
<dbReference type="SUPFAM" id="SSF56112">
    <property type="entry name" value="Protein kinase-like (PK-like)"/>
    <property type="match status" value="1"/>
</dbReference>
<reference evidence="3" key="1">
    <citation type="journal article" date="2014" name="Proc. Natl. Acad. Sci. U.S.A.">
        <title>Extensive sampling of basidiomycete genomes demonstrates inadequacy of the white-rot/brown-rot paradigm for wood decay fungi.</title>
        <authorList>
            <person name="Riley R."/>
            <person name="Salamov A.A."/>
            <person name="Brown D.W."/>
            <person name="Nagy L.G."/>
            <person name="Floudas D."/>
            <person name="Held B.W."/>
            <person name="Levasseur A."/>
            <person name="Lombard V."/>
            <person name="Morin E."/>
            <person name="Otillar R."/>
            <person name="Lindquist E.A."/>
            <person name="Sun H."/>
            <person name="LaButti K.M."/>
            <person name="Schmutz J."/>
            <person name="Jabbour D."/>
            <person name="Luo H."/>
            <person name="Baker S.E."/>
            <person name="Pisabarro A.G."/>
            <person name="Walton J.D."/>
            <person name="Blanchette R.A."/>
            <person name="Henrissat B."/>
            <person name="Martin F."/>
            <person name="Cullen D."/>
            <person name="Hibbett D.S."/>
            <person name="Grigoriev I.V."/>
        </authorList>
    </citation>
    <scope>NUCLEOTIDE SEQUENCE [LARGE SCALE GENOMIC DNA]</scope>
    <source>
        <strain evidence="3">FD-172 SS1</strain>
    </source>
</reference>
<dbReference type="Gene3D" id="1.10.510.10">
    <property type="entry name" value="Transferase(Phosphotransferase) domain 1"/>
    <property type="match status" value="1"/>
</dbReference>
<dbReference type="OrthoDB" id="4062651at2759"/>
<dbReference type="HOGENOM" id="CLU_000288_7_18_1"/>
<name>A0A067MLZ1_BOTB1</name>
<dbReference type="EMBL" id="KL198047">
    <property type="protein sequence ID" value="KDQ12867.1"/>
    <property type="molecule type" value="Genomic_DNA"/>
</dbReference>
<dbReference type="InterPro" id="IPR051681">
    <property type="entry name" value="Ser/Thr_Kinases-Pseudokinases"/>
</dbReference>
<dbReference type="PANTHER" id="PTHR44329">
    <property type="entry name" value="SERINE/THREONINE-PROTEIN KINASE TNNI3K-RELATED"/>
    <property type="match status" value="1"/>
</dbReference>
<dbReference type="GO" id="GO:0005524">
    <property type="term" value="F:ATP binding"/>
    <property type="evidence" value="ECO:0007669"/>
    <property type="project" value="InterPro"/>
</dbReference>
<dbReference type="InterPro" id="IPR011009">
    <property type="entry name" value="Kinase-like_dom_sf"/>
</dbReference>
<dbReference type="InterPro" id="IPR000719">
    <property type="entry name" value="Prot_kinase_dom"/>
</dbReference>
<dbReference type="PROSITE" id="PS50011">
    <property type="entry name" value="PROTEIN_KINASE_DOM"/>
    <property type="match status" value="1"/>
</dbReference>
<evidence type="ECO:0000313" key="2">
    <source>
        <dbReference type="EMBL" id="KDQ12867.1"/>
    </source>
</evidence>
<sequence length="143" mass="16243">MEPVANGLEYLHTFQPPVIHGDLRGPNILVSQFGNVYIADFGLSELKSESYDSYSTPWILAGHPRWQALEIMMAETKEEARRTAASDVFAFGRVMLELFMMRLPFFYLSQDHAVTRGVEVGEFPDRPRDETAVARGLDDTMWA</sequence>
<proteinExistence type="predicted"/>